<dbReference type="EC" id="3.1.21.2" evidence="10"/>
<dbReference type="EMBL" id="UOEZ01000053">
    <property type="protein sequence ID" value="VAW37365.1"/>
    <property type="molecule type" value="Genomic_DNA"/>
</dbReference>
<dbReference type="Gene3D" id="3.20.20.150">
    <property type="entry name" value="Divalent-metal-dependent TIM barrel enzymes"/>
    <property type="match status" value="1"/>
</dbReference>
<keyword evidence="10" id="KW-0540">Nuclease</keyword>
<accession>A0A3B0V1C6</accession>
<evidence type="ECO:0000256" key="7">
    <source>
        <dbReference type="ARBA" id="ARBA00023204"/>
    </source>
</evidence>
<dbReference type="PANTHER" id="PTHR21445:SF0">
    <property type="entry name" value="APURINIC-APYRIMIDINIC ENDONUCLEASE"/>
    <property type="match status" value="1"/>
</dbReference>
<dbReference type="AlphaFoldDB" id="A0A3B0V1C6"/>
<feature type="compositionally biased region" description="Basic and acidic residues" evidence="8">
    <location>
        <begin position="197"/>
        <end position="206"/>
    </location>
</feature>
<dbReference type="GO" id="GO:0003677">
    <property type="term" value="F:DNA binding"/>
    <property type="evidence" value="ECO:0007669"/>
    <property type="project" value="InterPro"/>
</dbReference>
<dbReference type="InterPro" id="IPR036237">
    <property type="entry name" value="Xyl_isomerase-like_sf"/>
</dbReference>
<dbReference type="Pfam" id="PF01261">
    <property type="entry name" value="AP_endonuc_2"/>
    <property type="match status" value="1"/>
</dbReference>
<evidence type="ECO:0000256" key="4">
    <source>
        <dbReference type="ARBA" id="ARBA00022763"/>
    </source>
</evidence>
<dbReference type="FunFam" id="3.20.20.150:FF:000001">
    <property type="entry name" value="Probable endonuclease 4"/>
    <property type="match status" value="1"/>
</dbReference>
<gene>
    <name evidence="10" type="ORF">MNBD_DELTA02-1048</name>
</gene>
<dbReference type="CDD" id="cd00019">
    <property type="entry name" value="AP2Ec"/>
    <property type="match status" value="1"/>
</dbReference>
<protein>
    <submittedName>
        <fullName evidence="10">Endonuclease IV</fullName>
        <ecNumber evidence="10">3.1.21.2</ecNumber>
    </submittedName>
</protein>
<evidence type="ECO:0000256" key="1">
    <source>
        <dbReference type="ARBA" id="ARBA00001947"/>
    </source>
</evidence>
<evidence type="ECO:0000256" key="8">
    <source>
        <dbReference type="SAM" id="MobiDB-lite"/>
    </source>
</evidence>
<dbReference type="SUPFAM" id="SSF51658">
    <property type="entry name" value="Xylose isomerase-like"/>
    <property type="match status" value="1"/>
</dbReference>
<feature type="domain" description="Xylose isomerase-like TIM barrel" evidence="9">
    <location>
        <begin position="18"/>
        <end position="281"/>
    </location>
</feature>
<keyword evidence="10" id="KW-0255">Endonuclease</keyword>
<comment type="cofactor">
    <cofactor evidence="1">
        <name>Zn(2+)</name>
        <dbReference type="ChEBI" id="CHEBI:29105"/>
    </cofactor>
</comment>
<evidence type="ECO:0000313" key="10">
    <source>
        <dbReference type="EMBL" id="VAW37365.1"/>
    </source>
</evidence>
<name>A0A3B0V1C6_9ZZZZ</name>
<dbReference type="InterPro" id="IPR018246">
    <property type="entry name" value="AP_endonuc_F2_Zn_BS"/>
</dbReference>
<evidence type="ECO:0000256" key="2">
    <source>
        <dbReference type="ARBA" id="ARBA00005340"/>
    </source>
</evidence>
<dbReference type="GO" id="GO:0008081">
    <property type="term" value="F:phosphoric diester hydrolase activity"/>
    <property type="evidence" value="ECO:0007669"/>
    <property type="project" value="TreeGrafter"/>
</dbReference>
<dbReference type="PROSITE" id="PS00731">
    <property type="entry name" value="AP_NUCLEASE_F2_3"/>
    <property type="match status" value="1"/>
</dbReference>
<keyword evidence="3" id="KW-0479">Metal-binding</keyword>
<evidence type="ECO:0000256" key="6">
    <source>
        <dbReference type="ARBA" id="ARBA00022833"/>
    </source>
</evidence>
<reference evidence="10" key="1">
    <citation type="submission" date="2018-06" db="EMBL/GenBank/DDBJ databases">
        <authorList>
            <person name="Zhirakovskaya E."/>
        </authorList>
    </citation>
    <scope>NUCLEOTIDE SEQUENCE</scope>
</reference>
<evidence type="ECO:0000259" key="9">
    <source>
        <dbReference type="Pfam" id="PF01261"/>
    </source>
</evidence>
<keyword evidence="4" id="KW-0227">DNA damage</keyword>
<proteinExistence type="inferred from homology"/>
<dbReference type="PROSITE" id="PS51432">
    <property type="entry name" value="AP_NUCLEASE_F2_4"/>
    <property type="match status" value="1"/>
</dbReference>
<feature type="region of interest" description="Disordered" evidence="8">
    <location>
        <begin position="295"/>
        <end position="320"/>
    </location>
</feature>
<sequence>MPIGFHTSIAGGIDRSVTRAAETGCDAMQIFCHSPRMWKVKFPTDEVIARFRAQREEAGLWPVVVHTSYLINLSTPDDELYKRSRALFNFELELCERLGVDYMVTHPGSHQGRGIEFAGARIIEAFREAREKAGTDHVRILIENTAGGGTQTGRELTDLRGIIRSAPELEIGLCFDTCHGFAKGYSFTGSADSSGADSKKTSKEAETSSLPATIDRELGLEHLKLIHLNDSKGGAGSKIDRHEHIGKGLIGKESLRAFINHPKIIDIPLILETPENEEGTDKTNLKTVKSMLTAQTKTAETKSKQAEQSKQAGQSKKRIK</sequence>
<dbReference type="SMART" id="SM00518">
    <property type="entry name" value="AP2Ec"/>
    <property type="match status" value="1"/>
</dbReference>
<dbReference type="GO" id="GO:0003906">
    <property type="term" value="F:DNA-(apurinic or apyrimidinic site) endonuclease activity"/>
    <property type="evidence" value="ECO:0007669"/>
    <property type="project" value="TreeGrafter"/>
</dbReference>
<keyword evidence="7" id="KW-0234">DNA repair</keyword>
<dbReference type="PROSITE" id="PS00730">
    <property type="entry name" value="AP_NUCLEASE_F2_2"/>
    <property type="match status" value="1"/>
</dbReference>
<dbReference type="GO" id="GO:0006284">
    <property type="term" value="P:base-excision repair"/>
    <property type="evidence" value="ECO:0007669"/>
    <property type="project" value="TreeGrafter"/>
</dbReference>
<evidence type="ECO:0000256" key="3">
    <source>
        <dbReference type="ARBA" id="ARBA00022723"/>
    </source>
</evidence>
<keyword evidence="6" id="KW-0862">Zinc</keyword>
<dbReference type="InterPro" id="IPR001719">
    <property type="entry name" value="AP_endonuc_2"/>
</dbReference>
<dbReference type="HAMAP" id="MF_00152">
    <property type="entry name" value="Nfo"/>
    <property type="match status" value="1"/>
</dbReference>
<keyword evidence="5 10" id="KW-0378">Hydrolase</keyword>
<comment type="similarity">
    <text evidence="2">Belongs to the AP endonuclease 2 family.</text>
</comment>
<dbReference type="InterPro" id="IPR013022">
    <property type="entry name" value="Xyl_isomerase-like_TIM-brl"/>
</dbReference>
<evidence type="ECO:0000256" key="5">
    <source>
        <dbReference type="ARBA" id="ARBA00022801"/>
    </source>
</evidence>
<feature type="region of interest" description="Disordered" evidence="8">
    <location>
        <begin position="190"/>
        <end position="209"/>
    </location>
</feature>
<dbReference type="PANTHER" id="PTHR21445">
    <property type="entry name" value="ENDONUCLEASE IV ENDODEOXYRIBONUCLEASE IV"/>
    <property type="match status" value="1"/>
</dbReference>
<organism evidence="10">
    <name type="scientific">hydrothermal vent metagenome</name>
    <dbReference type="NCBI Taxonomy" id="652676"/>
    <lineage>
        <taxon>unclassified sequences</taxon>
        <taxon>metagenomes</taxon>
        <taxon>ecological metagenomes</taxon>
    </lineage>
</organism>
<dbReference type="NCBIfam" id="TIGR00587">
    <property type="entry name" value="nfo"/>
    <property type="match status" value="1"/>
</dbReference>
<dbReference type="GO" id="GO:0008270">
    <property type="term" value="F:zinc ion binding"/>
    <property type="evidence" value="ECO:0007669"/>
    <property type="project" value="InterPro"/>
</dbReference>
<dbReference type="GO" id="GO:0008833">
    <property type="term" value="F:deoxyribonuclease IV (phage-T4-induced) activity"/>
    <property type="evidence" value="ECO:0007669"/>
    <property type="project" value="UniProtKB-EC"/>
</dbReference>